<organism evidence="3 4">
    <name type="scientific">Paludibacter jiangxiensis</name>
    <dbReference type="NCBI Taxonomy" id="681398"/>
    <lineage>
        <taxon>Bacteria</taxon>
        <taxon>Pseudomonadati</taxon>
        <taxon>Bacteroidota</taxon>
        <taxon>Bacteroidia</taxon>
        <taxon>Bacteroidales</taxon>
        <taxon>Paludibacteraceae</taxon>
        <taxon>Paludibacter</taxon>
    </lineage>
</organism>
<dbReference type="GO" id="GO:0016747">
    <property type="term" value="F:acyltransferase activity, transferring groups other than amino-acyl groups"/>
    <property type="evidence" value="ECO:0007669"/>
    <property type="project" value="InterPro"/>
</dbReference>
<dbReference type="SUPFAM" id="SSF55729">
    <property type="entry name" value="Acyl-CoA N-acyltransferases (Nat)"/>
    <property type="match status" value="1"/>
</dbReference>
<accession>A0A161LWT2</accession>
<evidence type="ECO:0000313" key="3">
    <source>
        <dbReference type="EMBL" id="GAT63732.1"/>
    </source>
</evidence>
<dbReference type="GO" id="GO:0016787">
    <property type="term" value="F:hydrolase activity"/>
    <property type="evidence" value="ECO:0007669"/>
    <property type="project" value="UniProtKB-KW"/>
</dbReference>
<keyword evidence="4" id="KW-1185">Reference proteome</keyword>
<dbReference type="PANTHER" id="PTHR23088:SF50">
    <property type="entry name" value="HYDROLASE YHCX"/>
    <property type="match status" value="1"/>
</dbReference>
<dbReference type="PANTHER" id="PTHR23088">
    <property type="entry name" value="NITRILASE-RELATED"/>
    <property type="match status" value="1"/>
</dbReference>
<dbReference type="EMBL" id="BDCR01000004">
    <property type="protein sequence ID" value="GAT63732.1"/>
    <property type="molecule type" value="Genomic_DNA"/>
</dbReference>
<dbReference type="PROSITE" id="PS50263">
    <property type="entry name" value="CN_HYDROLASE"/>
    <property type="match status" value="1"/>
</dbReference>
<dbReference type="InterPro" id="IPR036526">
    <property type="entry name" value="C-N_Hydrolase_sf"/>
</dbReference>
<comment type="caution">
    <text evidence="3">The sequence shown here is derived from an EMBL/GenBank/DDBJ whole genome shotgun (WGS) entry which is preliminary data.</text>
</comment>
<keyword evidence="3" id="KW-0378">Hydrolase</keyword>
<dbReference type="AlphaFoldDB" id="A0A161LWT2"/>
<dbReference type="RefSeq" id="WP_068705202.1">
    <property type="nucleotide sequence ID" value="NZ_BDCR01000004.1"/>
</dbReference>
<dbReference type="PROSITE" id="PS51186">
    <property type="entry name" value="GNAT"/>
    <property type="match status" value="1"/>
</dbReference>
<dbReference type="InterPro" id="IPR003010">
    <property type="entry name" value="C-N_Hydrolase"/>
</dbReference>
<dbReference type="Gene3D" id="3.60.110.10">
    <property type="entry name" value="Carbon-nitrogen hydrolase"/>
    <property type="match status" value="1"/>
</dbReference>
<feature type="domain" description="N-acetyltransferase" evidence="2">
    <location>
        <begin position="10"/>
        <end position="171"/>
    </location>
</feature>
<evidence type="ECO:0000259" key="2">
    <source>
        <dbReference type="PROSITE" id="PS51186"/>
    </source>
</evidence>
<dbReference type="Pfam" id="PF00583">
    <property type="entry name" value="Acetyltransf_1"/>
    <property type="match status" value="1"/>
</dbReference>
<name>A0A161LWT2_9BACT</name>
<dbReference type="Gene3D" id="3.40.630.30">
    <property type="match status" value="1"/>
</dbReference>
<dbReference type="CDD" id="cd07574">
    <property type="entry name" value="nitrilase_Rim1_like"/>
    <property type="match status" value="1"/>
</dbReference>
<gene>
    <name evidence="3" type="ORF">PJIAN_4273</name>
</gene>
<dbReference type="Proteomes" id="UP000076586">
    <property type="component" value="Unassembled WGS sequence"/>
</dbReference>
<protein>
    <submittedName>
        <fullName evidence="3">Predicted amidohydrolase</fullName>
    </submittedName>
</protein>
<feature type="domain" description="CN hydrolase" evidence="1">
    <location>
        <begin position="226"/>
        <end position="481"/>
    </location>
</feature>
<dbReference type="SUPFAM" id="SSF56317">
    <property type="entry name" value="Carbon-nitrogen hydrolase"/>
    <property type="match status" value="1"/>
</dbReference>
<dbReference type="CDD" id="cd04301">
    <property type="entry name" value="NAT_SF"/>
    <property type="match status" value="1"/>
</dbReference>
<dbReference type="Pfam" id="PF00795">
    <property type="entry name" value="CN_hydrolase"/>
    <property type="match status" value="1"/>
</dbReference>
<sequence>MDNIPEISKVSIRPLHRNDYKQLAQSFTRTYSDGSDVFWSRKQIDTLITIFPEGQVVTVVDKKIVGCALSIIVDYDLVKNDHSYASVTGNESFDTHNPNGNILYGIEVFIHPQYRGLRLARRMYDYRKELCETLNLKAIMFGGRLPNYHKYADEIRPKEYIEKVRKKEIFDPVLTFQLSNDFHVRKVMTNYLPNDEESKHFACLMQWDNIYYQAPTPDFIPPRTSIRVGLVQWQMRNYQSVDDLFEQVEFFVDAVSDYKSDFVLFPEYFNAPLMAKFNHLGESQAIRELAQYTEEIRKRFVSLAISYNTNIITGSMPQLRGNDLHNVGFLCRRDGTYDTYEKIHVTPDEIKSWGLTGGKVIKTFDTDCARIGVLICYDVEYPELPRIMADQGMQILFVPFLTDTQNGYSRVRICAQARAIENECYVVIAGCVGNLPRVHNMDIQYAQSGVFSPCDFAFPTDGKCAEATPNTEMIMVSDVDISLLTELHTYGSVRNLKDRRNDLYELKLKR</sequence>
<dbReference type="OrthoDB" id="9811121at2"/>
<reference evidence="4" key="1">
    <citation type="submission" date="2016-04" db="EMBL/GenBank/DDBJ databases">
        <title>Draft genome sequence of Paludibacter jiangxiensis strain NM7.</title>
        <authorList>
            <person name="Qiu Y."/>
            <person name="Matsuura N."/>
            <person name="Ohashi A."/>
            <person name="Tourlousse M.D."/>
            <person name="Sekiguchi Y."/>
        </authorList>
    </citation>
    <scope>NUCLEOTIDE SEQUENCE [LARGE SCALE GENOMIC DNA]</scope>
    <source>
        <strain evidence="4">NM7</strain>
    </source>
</reference>
<reference evidence="4" key="2">
    <citation type="journal article" date="2017" name="Genome Announc.">
        <title>Draft genome sequence of Paludibacter jiangxiensis NM7(T), a propionate-producing fermentative bacterium.</title>
        <authorList>
            <person name="Qiu Y.-L."/>
            <person name="Tourlousse D.M."/>
            <person name="Matsuura N."/>
            <person name="Ohashi A."/>
            <person name="Sekiguchi Y."/>
        </authorList>
    </citation>
    <scope>NUCLEOTIDE SEQUENCE [LARGE SCALE GENOMIC DNA]</scope>
    <source>
        <strain evidence="4">NM7</strain>
    </source>
</reference>
<dbReference type="STRING" id="681398.PJIAN_4273"/>
<evidence type="ECO:0000313" key="4">
    <source>
        <dbReference type="Proteomes" id="UP000076586"/>
    </source>
</evidence>
<dbReference type="InterPro" id="IPR000182">
    <property type="entry name" value="GNAT_dom"/>
</dbReference>
<evidence type="ECO:0000259" key="1">
    <source>
        <dbReference type="PROSITE" id="PS50263"/>
    </source>
</evidence>
<dbReference type="InterPro" id="IPR016181">
    <property type="entry name" value="Acyl_CoA_acyltransferase"/>
</dbReference>
<proteinExistence type="predicted"/>